<evidence type="ECO:0000256" key="1">
    <source>
        <dbReference type="ARBA" id="ARBA00013081"/>
    </source>
</evidence>
<evidence type="ECO:0000313" key="9">
    <source>
        <dbReference type="EMBL" id="TVU25068.1"/>
    </source>
</evidence>
<evidence type="ECO:0000256" key="4">
    <source>
        <dbReference type="ARBA" id="ARBA00047761"/>
    </source>
</evidence>
<dbReference type="AlphaFoldDB" id="A0A5J9UNY3"/>
<feature type="region of interest" description="Disordered" evidence="6">
    <location>
        <begin position="238"/>
        <end position="257"/>
    </location>
</feature>
<reference evidence="9 10" key="1">
    <citation type="journal article" date="2019" name="Sci. Rep.">
        <title>A high-quality genome of Eragrostis curvula grass provides insights into Poaceae evolution and supports new strategies to enhance forage quality.</title>
        <authorList>
            <person name="Carballo J."/>
            <person name="Santos B.A.C.M."/>
            <person name="Zappacosta D."/>
            <person name="Garbus I."/>
            <person name="Selva J.P."/>
            <person name="Gallo C.A."/>
            <person name="Diaz A."/>
            <person name="Albertini E."/>
            <person name="Caccamo M."/>
            <person name="Echenique V."/>
        </authorList>
    </citation>
    <scope>NUCLEOTIDE SEQUENCE [LARGE SCALE GENOMIC DNA]</scope>
    <source>
        <strain evidence="10">cv. Victoria</strain>
        <tissue evidence="9">Leaf</tissue>
    </source>
</reference>
<comment type="caution">
    <text evidence="9">The sequence shown here is derived from an EMBL/GenBank/DDBJ whole genome shotgun (WGS) entry which is preliminary data.</text>
</comment>
<feature type="domain" description="PPM-type phosphatase" evidence="8">
    <location>
        <begin position="76"/>
        <end position="404"/>
    </location>
</feature>
<accession>A0A5J9UNY3</accession>
<evidence type="ECO:0000256" key="2">
    <source>
        <dbReference type="ARBA" id="ARBA00022801"/>
    </source>
</evidence>
<gene>
    <name evidence="9" type="ORF">EJB05_27547</name>
</gene>
<comment type="catalytic activity">
    <reaction evidence="4">
        <text>O-phospho-L-seryl-[protein] + H2O = L-seryl-[protein] + phosphate</text>
        <dbReference type="Rhea" id="RHEA:20629"/>
        <dbReference type="Rhea" id="RHEA-COMP:9863"/>
        <dbReference type="Rhea" id="RHEA-COMP:11604"/>
        <dbReference type="ChEBI" id="CHEBI:15377"/>
        <dbReference type="ChEBI" id="CHEBI:29999"/>
        <dbReference type="ChEBI" id="CHEBI:43474"/>
        <dbReference type="ChEBI" id="CHEBI:83421"/>
        <dbReference type="EC" id="3.1.3.16"/>
    </reaction>
</comment>
<feature type="chain" id="PRO_5023910981" description="protein-serine/threonine phosphatase" evidence="7">
    <location>
        <begin position="33"/>
        <end position="425"/>
    </location>
</feature>
<evidence type="ECO:0000259" key="8">
    <source>
        <dbReference type="PROSITE" id="PS51746"/>
    </source>
</evidence>
<dbReference type="EC" id="3.1.3.16" evidence="1"/>
<dbReference type="GO" id="GO:0004722">
    <property type="term" value="F:protein serine/threonine phosphatase activity"/>
    <property type="evidence" value="ECO:0007669"/>
    <property type="project" value="UniProtKB-EC"/>
</dbReference>
<dbReference type="Gene3D" id="3.60.40.10">
    <property type="entry name" value="PPM-type phosphatase domain"/>
    <property type="match status" value="1"/>
</dbReference>
<dbReference type="SUPFAM" id="SSF81606">
    <property type="entry name" value="PP2C-like"/>
    <property type="match status" value="1"/>
</dbReference>
<dbReference type="InterPro" id="IPR001932">
    <property type="entry name" value="PPM-type_phosphatase-like_dom"/>
</dbReference>
<evidence type="ECO:0000256" key="5">
    <source>
        <dbReference type="ARBA" id="ARBA00048336"/>
    </source>
</evidence>
<dbReference type="EMBL" id="RWGY01000013">
    <property type="protein sequence ID" value="TVU25068.1"/>
    <property type="molecule type" value="Genomic_DNA"/>
</dbReference>
<organism evidence="9 10">
    <name type="scientific">Eragrostis curvula</name>
    <name type="common">weeping love grass</name>
    <dbReference type="NCBI Taxonomy" id="38414"/>
    <lineage>
        <taxon>Eukaryota</taxon>
        <taxon>Viridiplantae</taxon>
        <taxon>Streptophyta</taxon>
        <taxon>Embryophyta</taxon>
        <taxon>Tracheophyta</taxon>
        <taxon>Spermatophyta</taxon>
        <taxon>Magnoliopsida</taxon>
        <taxon>Liliopsida</taxon>
        <taxon>Poales</taxon>
        <taxon>Poaceae</taxon>
        <taxon>PACMAD clade</taxon>
        <taxon>Chloridoideae</taxon>
        <taxon>Eragrostideae</taxon>
        <taxon>Eragrostidinae</taxon>
        <taxon>Eragrostis</taxon>
    </lineage>
</organism>
<comment type="catalytic activity">
    <reaction evidence="5">
        <text>O-phospho-L-threonyl-[protein] + H2O = L-threonyl-[protein] + phosphate</text>
        <dbReference type="Rhea" id="RHEA:47004"/>
        <dbReference type="Rhea" id="RHEA-COMP:11060"/>
        <dbReference type="Rhea" id="RHEA-COMP:11605"/>
        <dbReference type="ChEBI" id="CHEBI:15377"/>
        <dbReference type="ChEBI" id="CHEBI:30013"/>
        <dbReference type="ChEBI" id="CHEBI:43474"/>
        <dbReference type="ChEBI" id="CHEBI:61977"/>
        <dbReference type="EC" id="3.1.3.16"/>
    </reaction>
</comment>
<keyword evidence="10" id="KW-1185">Reference proteome</keyword>
<proteinExistence type="predicted"/>
<name>A0A5J9UNY3_9POAL</name>
<keyword evidence="3" id="KW-0904">Protein phosphatase</keyword>
<feature type="non-terminal residue" evidence="9">
    <location>
        <position position="1"/>
    </location>
</feature>
<dbReference type="Gramene" id="TVU25068">
    <property type="protein sequence ID" value="TVU25068"/>
    <property type="gene ID" value="EJB05_27547"/>
</dbReference>
<dbReference type="OrthoDB" id="10264738at2759"/>
<protein>
    <recommendedName>
        <fullName evidence="1">protein-serine/threonine phosphatase</fullName>
        <ecNumber evidence="1">3.1.3.16</ecNumber>
    </recommendedName>
</protein>
<dbReference type="CDD" id="cd00143">
    <property type="entry name" value="PP2Cc"/>
    <property type="match status" value="1"/>
</dbReference>
<keyword evidence="7" id="KW-0732">Signal</keyword>
<evidence type="ECO:0000313" key="10">
    <source>
        <dbReference type="Proteomes" id="UP000324897"/>
    </source>
</evidence>
<evidence type="ECO:0000256" key="3">
    <source>
        <dbReference type="ARBA" id="ARBA00022912"/>
    </source>
</evidence>
<feature type="signal peptide" evidence="7">
    <location>
        <begin position="1"/>
        <end position="32"/>
    </location>
</feature>
<dbReference type="PANTHER" id="PTHR47992">
    <property type="entry name" value="PROTEIN PHOSPHATASE"/>
    <property type="match status" value="1"/>
</dbReference>
<dbReference type="InterPro" id="IPR036457">
    <property type="entry name" value="PPM-type-like_dom_sf"/>
</dbReference>
<dbReference type="Proteomes" id="UP000324897">
    <property type="component" value="Chromosome 2"/>
</dbReference>
<dbReference type="SMART" id="SM00332">
    <property type="entry name" value="PP2Cc"/>
    <property type="match status" value="1"/>
</dbReference>
<sequence length="425" mass="47294">MTLAVSGHRGLLVPLLILVLITLPAQLPRCASESATCLAVYREGGAPVVFQSAHCQRWTLLPAGGEGDGTQSSPRGCHVVTDRGRRRSQEDRAVCALGIRIPFIERMRIKEVDVGVVAVFDGHNGAEASEMASKLLLDYFLLHVYFLLDGIYSIMFRKSIGQLTNREIAILNDVFNMYKEDHSNHGEGSCWISPAILDHSYHMEVLKESLKRAVDDIDLTFSKEESITGKFRVRFHSDRGRRKRRRNSSDHDESALANYDGPLYHARELTKDHHPDREDERSRVEASVGFVLEWAGVYRVNGELALSRAIGDVPYKRYGVISTPELTGWQFLSPNDSFLIASSDGIFEKMTMQDVCDLMLNVKLHANLESGSFGTVQQNLADYIVYHALKKGTTDNVASVVVPLGSPSSSPTTLAYQLKDGSCYE</sequence>
<dbReference type="InterPro" id="IPR015655">
    <property type="entry name" value="PP2C"/>
</dbReference>
<dbReference type="PROSITE" id="PS51746">
    <property type="entry name" value="PPM_2"/>
    <property type="match status" value="1"/>
</dbReference>
<evidence type="ECO:0000256" key="6">
    <source>
        <dbReference type="SAM" id="MobiDB-lite"/>
    </source>
</evidence>
<dbReference type="Pfam" id="PF00481">
    <property type="entry name" value="PP2C"/>
    <property type="match status" value="1"/>
</dbReference>
<keyword evidence="2" id="KW-0378">Hydrolase</keyword>
<evidence type="ECO:0000256" key="7">
    <source>
        <dbReference type="SAM" id="SignalP"/>
    </source>
</evidence>